<dbReference type="RefSeq" id="WP_307227842.1">
    <property type="nucleotide sequence ID" value="NZ_JAUSTT010000006.1"/>
</dbReference>
<organism evidence="3 4">
    <name type="scientific">Bacillus chungangensis</name>
    <dbReference type="NCBI Taxonomy" id="587633"/>
    <lineage>
        <taxon>Bacteria</taxon>
        <taxon>Bacillati</taxon>
        <taxon>Bacillota</taxon>
        <taxon>Bacilli</taxon>
        <taxon>Bacillales</taxon>
        <taxon>Bacillaceae</taxon>
        <taxon>Bacillus</taxon>
    </lineage>
</organism>
<proteinExistence type="predicted"/>
<evidence type="ECO:0000313" key="3">
    <source>
        <dbReference type="EMBL" id="MDQ0175490.1"/>
    </source>
</evidence>
<gene>
    <name evidence="3" type="ORF">J2S08_001324</name>
</gene>
<feature type="domain" description="PTS EIIB type-2" evidence="2">
    <location>
        <begin position="4"/>
        <end position="95"/>
    </location>
</feature>
<evidence type="ECO:0000259" key="2">
    <source>
        <dbReference type="PROSITE" id="PS51099"/>
    </source>
</evidence>
<dbReference type="InterPro" id="IPR013011">
    <property type="entry name" value="PTS_EIIB_2"/>
</dbReference>
<dbReference type="PROSITE" id="PS51099">
    <property type="entry name" value="PTS_EIIB_TYPE_2"/>
    <property type="match status" value="1"/>
</dbReference>
<dbReference type="Proteomes" id="UP001223586">
    <property type="component" value="Unassembled WGS sequence"/>
</dbReference>
<comment type="caution">
    <text evidence="3">The sequence shown here is derived from an EMBL/GenBank/DDBJ whole genome shotgun (WGS) entry which is preliminary data.</text>
</comment>
<accession>A0ABT9WQK9</accession>
<protein>
    <submittedName>
        <fullName evidence="3">PTS system ascorbate-specific IIB component</fullName>
    </submittedName>
</protein>
<dbReference type="CDD" id="cd05563">
    <property type="entry name" value="PTS_IIB_ascorbate"/>
    <property type="match status" value="1"/>
</dbReference>
<name>A0ABT9WQK9_9BACI</name>
<evidence type="ECO:0000256" key="1">
    <source>
        <dbReference type="ARBA" id="ARBA00022679"/>
    </source>
</evidence>
<dbReference type="Gene3D" id="3.40.50.2300">
    <property type="match status" value="1"/>
</dbReference>
<evidence type="ECO:0000313" key="4">
    <source>
        <dbReference type="Proteomes" id="UP001223586"/>
    </source>
</evidence>
<dbReference type="InterPro" id="IPR003501">
    <property type="entry name" value="PTS_EIIB_2/3"/>
</dbReference>
<dbReference type="InterPro" id="IPR036095">
    <property type="entry name" value="PTS_EIIB-like_sf"/>
</dbReference>
<sequence>MKKLNIIAVCGFGVGSSMVLKMKIEEILKEANIAANVQTADVGSASSTPADIIFTSNELGDKLSASVDVPVVIINNFVDKNEIREKGLPEVEKLL</sequence>
<keyword evidence="1" id="KW-0808">Transferase</keyword>
<keyword evidence="4" id="KW-1185">Reference proteome</keyword>
<dbReference type="SUPFAM" id="SSF52794">
    <property type="entry name" value="PTS system IIB component-like"/>
    <property type="match status" value="1"/>
</dbReference>
<dbReference type="EMBL" id="JAUSTT010000006">
    <property type="protein sequence ID" value="MDQ0175490.1"/>
    <property type="molecule type" value="Genomic_DNA"/>
</dbReference>
<dbReference type="Pfam" id="PF02302">
    <property type="entry name" value="PTS_IIB"/>
    <property type="match status" value="1"/>
</dbReference>
<reference evidence="3 4" key="1">
    <citation type="submission" date="2023-07" db="EMBL/GenBank/DDBJ databases">
        <title>Genomic Encyclopedia of Type Strains, Phase IV (KMG-IV): sequencing the most valuable type-strain genomes for metagenomic binning, comparative biology and taxonomic classification.</title>
        <authorList>
            <person name="Goeker M."/>
        </authorList>
    </citation>
    <scope>NUCLEOTIDE SEQUENCE [LARGE SCALE GENOMIC DNA]</scope>
    <source>
        <strain evidence="3 4">DSM 23837</strain>
    </source>
</reference>